<evidence type="ECO:0000313" key="12">
    <source>
        <dbReference type="Proteomes" id="UP000318801"/>
    </source>
</evidence>
<evidence type="ECO:0000259" key="10">
    <source>
        <dbReference type="Pfam" id="PF04290"/>
    </source>
</evidence>
<comment type="function">
    <text evidence="9">Part of the tripartite ATP-independent periplasmic (TRAP) transport system.</text>
</comment>
<comment type="subcellular location">
    <subcellularLocation>
        <location evidence="1 9">Cell inner membrane</location>
        <topology evidence="1 9">Multi-pass membrane protein</topology>
    </subcellularLocation>
</comment>
<evidence type="ECO:0000256" key="4">
    <source>
        <dbReference type="ARBA" id="ARBA00022519"/>
    </source>
</evidence>
<dbReference type="Proteomes" id="UP000318801">
    <property type="component" value="Unassembled WGS sequence"/>
</dbReference>
<accession>A0A506TZG2</accession>
<feature type="transmembrane region" description="Helical" evidence="9">
    <location>
        <begin position="101"/>
        <end position="122"/>
    </location>
</feature>
<gene>
    <name evidence="11" type="ORF">FJU08_19850</name>
</gene>
<evidence type="ECO:0000256" key="8">
    <source>
        <dbReference type="ARBA" id="ARBA00038436"/>
    </source>
</evidence>
<evidence type="ECO:0000256" key="7">
    <source>
        <dbReference type="ARBA" id="ARBA00023136"/>
    </source>
</evidence>
<evidence type="ECO:0000256" key="6">
    <source>
        <dbReference type="ARBA" id="ARBA00022989"/>
    </source>
</evidence>
<feature type="domain" description="Tripartite ATP-independent periplasmic transporters DctQ component" evidence="10">
    <location>
        <begin position="36"/>
        <end position="167"/>
    </location>
</feature>
<dbReference type="InterPro" id="IPR055348">
    <property type="entry name" value="DctQ"/>
</dbReference>
<name>A0A506TZG2_9HYPH</name>
<dbReference type="EMBL" id="VHLG01000017">
    <property type="protein sequence ID" value="TPW27473.1"/>
    <property type="molecule type" value="Genomic_DNA"/>
</dbReference>
<reference evidence="11 12" key="1">
    <citation type="submission" date="2019-06" db="EMBL/GenBank/DDBJ databases">
        <authorList>
            <person name="Li M."/>
        </authorList>
    </citation>
    <scope>NUCLEOTIDE SEQUENCE [LARGE SCALE GENOMIC DNA]</scope>
    <source>
        <strain evidence="11 12">BGMRC2036</strain>
    </source>
</reference>
<dbReference type="GO" id="GO:0005886">
    <property type="term" value="C:plasma membrane"/>
    <property type="evidence" value="ECO:0007669"/>
    <property type="project" value="UniProtKB-SubCell"/>
</dbReference>
<evidence type="ECO:0000256" key="1">
    <source>
        <dbReference type="ARBA" id="ARBA00004429"/>
    </source>
</evidence>
<dbReference type="GO" id="GO:0015740">
    <property type="term" value="P:C4-dicarboxylate transport"/>
    <property type="evidence" value="ECO:0007669"/>
    <property type="project" value="TreeGrafter"/>
</dbReference>
<keyword evidence="4 9" id="KW-0997">Cell inner membrane</keyword>
<dbReference type="PANTHER" id="PTHR35011">
    <property type="entry name" value="2,3-DIKETO-L-GULONATE TRAP TRANSPORTER SMALL PERMEASE PROTEIN YIAM"/>
    <property type="match status" value="1"/>
</dbReference>
<dbReference type="RefSeq" id="WP_141150796.1">
    <property type="nucleotide sequence ID" value="NZ_VHLG01000017.1"/>
</dbReference>
<dbReference type="OrthoDB" id="2877624at2"/>
<dbReference type="InterPro" id="IPR007387">
    <property type="entry name" value="TRAP_DctQ"/>
</dbReference>
<evidence type="ECO:0000256" key="5">
    <source>
        <dbReference type="ARBA" id="ARBA00022692"/>
    </source>
</evidence>
<dbReference type="PANTHER" id="PTHR35011:SF10">
    <property type="entry name" value="TRAP TRANSPORTER SMALL PERMEASE PROTEIN"/>
    <property type="match status" value="1"/>
</dbReference>
<evidence type="ECO:0000256" key="3">
    <source>
        <dbReference type="ARBA" id="ARBA00022475"/>
    </source>
</evidence>
<comment type="similarity">
    <text evidence="8 9">Belongs to the TRAP transporter small permease family.</text>
</comment>
<evidence type="ECO:0000313" key="11">
    <source>
        <dbReference type="EMBL" id="TPW27473.1"/>
    </source>
</evidence>
<feature type="transmembrane region" description="Helical" evidence="9">
    <location>
        <begin position="21"/>
        <end position="45"/>
    </location>
</feature>
<keyword evidence="3" id="KW-1003">Cell membrane</keyword>
<keyword evidence="2 9" id="KW-0813">Transport</keyword>
<organism evidence="11 12">
    <name type="scientific">Martelella alba</name>
    <dbReference type="NCBI Taxonomy" id="2590451"/>
    <lineage>
        <taxon>Bacteria</taxon>
        <taxon>Pseudomonadati</taxon>
        <taxon>Pseudomonadota</taxon>
        <taxon>Alphaproteobacteria</taxon>
        <taxon>Hyphomicrobiales</taxon>
        <taxon>Aurantimonadaceae</taxon>
        <taxon>Martelella</taxon>
    </lineage>
</organism>
<proteinExistence type="inferred from homology"/>
<feature type="transmembrane region" description="Helical" evidence="9">
    <location>
        <begin position="65"/>
        <end position="89"/>
    </location>
</feature>
<comment type="caution">
    <text evidence="11">The sequence shown here is derived from an EMBL/GenBank/DDBJ whole genome shotgun (WGS) entry which is preliminary data.</text>
</comment>
<evidence type="ECO:0000256" key="9">
    <source>
        <dbReference type="RuleBase" id="RU369079"/>
    </source>
</evidence>
<protein>
    <recommendedName>
        <fullName evidence="9">TRAP transporter small permease protein</fullName>
    </recommendedName>
</protein>
<dbReference type="AlphaFoldDB" id="A0A506TZG2"/>
<keyword evidence="5 9" id="KW-0812">Transmembrane</keyword>
<dbReference type="GO" id="GO:0022857">
    <property type="term" value="F:transmembrane transporter activity"/>
    <property type="evidence" value="ECO:0007669"/>
    <property type="project" value="UniProtKB-UniRule"/>
</dbReference>
<feature type="transmembrane region" description="Helical" evidence="9">
    <location>
        <begin position="142"/>
        <end position="165"/>
    </location>
</feature>
<keyword evidence="7 9" id="KW-0472">Membrane</keyword>
<dbReference type="Pfam" id="PF04290">
    <property type="entry name" value="DctQ"/>
    <property type="match status" value="1"/>
</dbReference>
<comment type="subunit">
    <text evidence="9">The complex comprises the extracytoplasmic solute receptor protein and the two transmembrane proteins.</text>
</comment>
<keyword evidence="6 9" id="KW-1133">Transmembrane helix</keyword>
<keyword evidence="12" id="KW-1185">Reference proteome</keyword>
<sequence>MSDTESYSLHDKAAHPLVRGIRIVLSLVAGILLMVLMMLTVSDVIGRYIFNAPITGASELSELLLVSIVFLGLPAVCLDGGHVTVDLVTKALPARIEEPRVFLTGIISAIVLGVVCWRLFAYGDQVASYLVTNSLRIRVAPFIWFCAIMTGLSAAITLVIALAALRRRKP</sequence>
<evidence type="ECO:0000256" key="2">
    <source>
        <dbReference type="ARBA" id="ARBA00022448"/>
    </source>
</evidence>